<dbReference type="InterPro" id="IPR013154">
    <property type="entry name" value="ADH-like_N"/>
</dbReference>
<comment type="cofactor">
    <cofactor evidence="1">
        <name>Zn(2+)</name>
        <dbReference type="ChEBI" id="CHEBI:29105"/>
    </cofactor>
</comment>
<dbReference type="SUPFAM" id="SSF55424">
    <property type="entry name" value="FAD/NAD-linked reductases, dimerisation (C-terminal) domain"/>
    <property type="match status" value="1"/>
</dbReference>
<dbReference type="InterPro" id="IPR036922">
    <property type="entry name" value="Rieske_2Fe-2S_sf"/>
</dbReference>
<dbReference type="SUPFAM" id="SSF53474">
    <property type="entry name" value="alpha/beta-Hydrolases"/>
    <property type="match status" value="1"/>
</dbReference>
<keyword evidence="8" id="KW-0408">Iron</keyword>
<keyword evidence="5" id="KW-0274">FAD</keyword>
<dbReference type="Pfam" id="PF14759">
    <property type="entry name" value="Reductase_C"/>
    <property type="match status" value="1"/>
</dbReference>
<dbReference type="GO" id="GO:0008270">
    <property type="term" value="F:zinc ion binding"/>
    <property type="evidence" value="ECO:0007669"/>
    <property type="project" value="InterPro"/>
</dbReference>
<evidence type="ECO:0000256" key="8">
    <source>
        <dbReference type="ARBA" id="ARBA00023004"/>
    </source>
</evidence>
<evidence type="ECO:0000256" key="9">
    <source>
        <dbReference type="ARBA" id="ARBA00023014"/>
    </source>
</evidence>
<evidence type="ECO:0000256" key="4">
    <source>
        <dbReference type="ARBA" id="ARBA00022723"/>
    </source>
</evidence>
<evidence type="ECO:0000256" key="5">
    <source>
        <dbReference type="ARBA" id="ARBA00022827"/>
    </source>
</evidence>
<sequence length="1327" mass="144685">RTFFTYRPMAQEYKLKGVSSLDLSAGSKQEVEVEGIENGKVLLVNTGGKTQALGSKCTHYGAPLAKGVLTSDGRITCPWHGACFNAKTGDIEDAPALDHLPVFQVAERDGAVYLTGEESAIKSSKRQPNVKCTEFGSVQDDHVVVVGGGSGTLGVVESLRENGYKGGITVISNEGYYPIDRTKLSKALMTDLSKLQWRNKDFYEGGSIKFVQGEVNNVDFSGRFVTTSEGEKIDYTKLVLATGGTPRRLPLEGFKTLDNIFTLRSVHDTKKIVDQIGEKGKKIVVVGSSFIGIELAVATAGDNDVTVIGMENVPLERVLGEKVGSGLQKALEGKGVKFYMGASVDKAEPSTSDASKVGSVSLKDGTKLEADLVVLGVGVAPATQFLKNNSGIKLEDDGSIKTNDDYSVQGLKDVYAIGDIATFPYHGPGGEGKHVRIEHWNVAQKAGRIAANHIVNPGGKTEHFIPIFWSALGAQLRYCGNTMASGWDDLVLDGSPAENKFVAYYCKGETVVAMASMGRDPAMAQSAELMRVNKMPTKTELQEGISVVTLKMTTQAAYQVEKVIGHGDNAVTAQDVTSYREPGAGESGETMKALAWISKNKVQMVDAPKPKIIEDRDVILKVTGSTVCGSDLHLLHGTVVQLSEGDILGHEFCGVVDQVGSAVKGIDVGKRYVASFQIACGDCFFCKQKLSSQCEKTNSNTTERAMYGGRTAGMFGYSHFTGGFAGGQAEYVRVPLGDVNLLEIPDDVPDEKALYLSDVLATSYNAVKDTAVYPNDSVAIFGAGPIGQMAGVFAIKEGASQIIFVDTEPRLSFIRDHWPAEHKDKLELVDYKHLSHGVTNKPTVVSRLKELTGNRGPDCAIECAAGEYAKGWMHWLEMAVGIETDTSEIINEMIEGVRNYGRCGVTGVYVGYTNHFNIGSLMERGIRLIGNGQAPVHKYWHELLEMIQKGELDPAQMLSHRVRLEDLDKVYYKFEKREDGMQKIFVETKFSFPQDPTTPNHQTSAASPSPSPDSPINNVTMTLVPVTLESASAHNSCQLLFPTRRGDYLIQVSWPLCWNHRAPVNDDTVVSTVYVVDGNAYFFTATDIARRLEFTHQTRAVIVAVGYPNKTGVFDKRRNGDLTPESSDRVYDIPPGPDGKPSLGPFGGASDFLDIIKNDIQPYIENTLFPNVPLATGPKALFGHSYGGLFILNALFTKPESFDTFIAASPSIWFNNCSVVRDQEQRFNKRDPLTGRAPRLLVMFGGAEQTLIQLPGESDEKFEKKQKGATQRKMRDNALALVARMKESRHLRNVWCWEFEGEDHGCAAPCALQRGLLRFLMDQRAGQ</sequence>
<dbReference type="InterPro" id="IPR028202">
    <property type="entry name" value="Reductase_C"/>
</dbReference>
<keyword evidence="3" id="KW-0001">2Fe-2S</keyword>
<dbReference type="SUPFAM" id="SSF51905">
    <property type="entry name" value="FAD/NAD(P)-binding domain"/>
    <property type="match status" value="1"/>
</dbReference>
<dbReference type="Pfam" id="PF00756">
    <property type="entry name" value="Esterase"/>
    <property type="match status" value="1"/>
</dbReference>
<dbReference type="CDD" id="cd08283">
    <property type="entry name" value="FDH_like_1"/>
    <property type="match status" value="1"/>
</dbReference>
<dbReference type="PRINTS" id="PR00368">
    <property type="entry name" value="FADPNR"/>
</dbReference>
<dbReference type="Proteomes" id="UP000760494">
    <property type="component" value="Unassembled WGS sequence"/>
</dbReference>
<dbReference type="Gene3D" id="3.30.390.30">
    <property type="match status" value="1"/>
</dbReference>
<dbReference type="InterPro" id="IPR023753">
    <property type="entry name" value="FAD/NAD-binding_dom"/>
</dbReference>
<comment type="caution">
    <text evidence="12">The sequence shown here is derived from an EMBL/GenBank/DDBJ whole genome shotgun (WGS) entry which is preliminary data.</text>
</comment>
<feature type="non-terminal residue" evidence="12">
    <location>
        <position position="1"/>
    </location>
</feature>
<dbReference type="InterPro" id="IPR016156">
    <property type="entry name" value="FAD/NAD-linked_Rdtase_dimer_sf"/>
</dbReference>
<evidence type="ECO:0000256" key="1">
    <source>
        <dbReference type="ARBA" id="ARBA00001947"/>
    </source>
</evidence>
<dbReference type="InterPro" id="IPR002328">
    <property type="entry name" value="ADH_Zn_CS"/>
</dbReference>
<dbReference type="Gene3D" id="3.90.180.10">
    <property type="entry name" value="Medium-chain alcohol dehydrogenases, catalytic domain"/>
    <property type="match status" value="1"/>
</dbReference>
<dbReference type="PROSITE" id="PS51296">
    <property type="entry name" value="RIESKE"/>
    <property type="match status" value="1"/>
</dbReference>
<dbReference type="InterPro" id="IPR000801">
    <property type="entry name" value="Esterase-like"/>
</dbReference>
<gene>
    <name evidence="12" type="ORF">C2S_1121</name>
</gene>
<feature type="domain" description="Rieske" evidence="11">
    <location>
        <begin position="15"/>
        <end position="114"/>
    </location>
</feature>
<dbReference type="Gene3D" id="3.40.50.720">
    <property type="entry name" value="NAD(P)-binding Rossmann-like Domain"/>
    <property type="match status" value="1"/>
</dbReference>
<keyword evidence="2" id="KW-0285">Flavoprotein</keyword>
<dbReference type="Pfam" id="PF07992">
    <property type="entry name" value="Pyr_redox_2"/>
    <property type="match status" value="1"/>
</dbReference>
<dbReference type="EMBL" id="CABFJX010000223">
    <property type="protein sequence ID" value="VTT68106.1"/>
    <property type="molecule type" value="Genomic_DNA"/>
</dbReference>
<dbReference type="InterPro" id="IPR017941">
    <property type="entry name" value="Rieske_2Fe-2S"/>
</dbReference>
<dbReference type="SUPFAM" id="SSF50129">
    <property type="entry name" value="GroES-like"/>
    <property type="match status" value="1"/>
</dbReference>
<keyword evidence="6" id="KW-0862">Zinc</keyword>
<evidence type="ECO:0000256" key="6">
    <source>
        <dbReference type="ARBA" id="ARBA00022833"/>
    </source>
</evidence>
<dbReference type="PRINTS" id="PR00411">
    <property type="entry name" value="PNDRDTASEI"/>
</dbReference>
<name>A0A9Q9RL68_FUSFU</name>
<dbReference type="GO" id="GO:0051537">
    <property type="term" value="F:2 iron, 2 sulfur cluster binding"/>
    <property type="evidence" value="ECO:0007669"/>
    <property type="project" value="UniProtKB-KW"/>
</dbReference>
<protein>
    <recommendedName>
        <fullName evidence="11">Rieske domain-containing protein</fullName>
    </recommendedName>
</protein>
<accession>A0A9Q9RL68</accession>
<dbReference type="SUPFAM" id="SSF50022">
    <property type="entry name" value="ISP domain"/>
    <property type="match status" value="1"/>
</dbReference>
<keyword evidence="7" id="KW-0560">Oxidoreductase</keyword>
<dbReference type="Pfam" id="PF00355">
    <property type="entry name" value="Rieske"/>
    <property type="match status" value="1"/>
</dbReference>
<dbReference type="Gene3D" id="2.102.10.10">
    <property type="entry name" value="Rieske [2Fe-2S] iron-sulphur domain"/>
    <property type="match status" value="1"/>
</dbReference>
<dbReference type="Gene3D" id="3.50.50.60">
    <property type="entry name" value="FAD/NAD(P)-binding domain"/>
    <property type="match status" value="2"/>
</dbReference>
<evidence type="ECO:0000259" key="11">
    <source>
        <dbReference type="PROSITE" id="PS51296"/>
    </source>
</evidence>
<dbReference type="GO" id="GO:0016491">
    <property type="term" value="F:oxidoreductase activity"/>
    <property type="evidence" value="ECO:0007669"/>
    <property type="project" value="UniProtKB-KW"/>
</dbReference>
<organism evidence="12 13">
    <name type="scientific">Fusarium fujikuroi</name>
    <name type="common">Bakanae and foot rot disease fungus</name>
    <name type="synonym">Gibberella fujikuroi</name>
    <dbReference type="NCBI Taxonomy" id="5127"/>
    <lineage>
        <taxon>Eukaryota</taxon>
        <taxon>Fungi</taxon>
        <taxon>Dikarya</taxon>
        <taxon>Ascomycota</taxon>
        <taxon>Pezizomycotina</taxon>
        <taxon>Sordariomycetes</taxon>
        <taxon>Hypocreomycetidae</taxon>
        <taxon>Hypocreales</taxon>
        <taxon>Nectriaceae</taxon>
        <taxon>Fusarium</taxon>
        <taxon>Fusarium fujikuroi species complex</taxon>
    </lineage>
</organism>
<dbReference type="Pfam" id="PF08240">
    <property type="entry name" value="ADH_N"/>
    <property type="match status" value="1"/>
</dbReference>
<dbReference type="SUPFAM" id="SSF51735">
    <property type="entry name" value="NAD(P)-binding Rossmann-fold domains"/>
    <property type="match status" value="1"/>
</dbReference>
<dbReference type="Gene3D" id="3.40.50.1820">
    <property type="entry name" value="alpha/beta hydrolase"/>
    <property type="match status" value="1"/>
</dbReference>
<evidence type="ECO:0000256" key="7">
    <source>
        <dbReference type="ARBA" id="ARBA00023002"/>
    </source>
</evidence>
<proteinExistence type="predicted"/>
<evidence type="ECO:0000313" key="13">
    <source>
        <dbReference type="Proteomes" id="UP000760494"/>
    </source>
</evidence>
<keyword evidence="9" id="KW-0411">Iron-sulfur</keyword>
<feature type="region of interest" description="Disordered" evidence="10">
    <location>
        <begin position="992"/>
        <end position="1018"/>
    </location>
</feature>
<keyword evidence="4" id="KW-0479">Metal-binding</keyword>
<evidence type="ECO:0000313" key="12">
    <source>
        <dbReference type="EMBL" id="VTT68106.1"/>
    </source>
</evidence>
<evidence type="ECO:0000256" key="2">
    <source>
        <dbReference type="ARBA" id="ARBA00022630"/>
    </source>
</evidence>
<dbReference type="InterPro" id="IPR036188">
    <property type="entry name" value="FAD/NAD-bd_sf"/>
</dbReference>
<feature type="compositionally biased region" description="Polar residues" evidence="10">
    <location>
        <begin position="994"/>
        <end position="1003"/>
    </location>
</feature>
<dbReference type="PROSITE" id="PS00059">
    <property type="entry name" value="ADH_ZINC"/>
    <property type="match status" value="1"/>
</dbReference>
<dbReference type="InterPro" id="IPR036291">
    <property type="entry name" value="NAD(P)-bd_dom_sf"/>
</dbReference>
<dbReference type="CDD" id="cd03478">
    <property type="entry name" value="Rieske_AIFL_N"/>
    <property type="match status" value="1"/>
</dbReference>
<dbReference type="InterPro" id="IPR029058">
    <property type="entry name" value="AB_hydrolase_fold"/>
</dbReference>
<evidence type="ECO:0000256" key="3">
    <source>
        <dbReference type="ARBA" id="ARBA00022714"/>
    </source>
</evidence>
<dbReference type="PANTHER" id="PTHR42813">
    <property type="entry name" value="ZINC-TYPE ALCOHOL DEHYDROGENASE-LIKE"/>
    <property type="match status" value="1"/>
</dbReference>
<evidence type="ECO:0000256" key="10">
    <source>
        <dbReference type="SAM" id="MobiDB-lite"/>
    </source>
</evidence>
<dbReference type="InterPro" id="IPR011032">
    <property type="entry name" value="GroES-like_sf"/>
</dbReference>
<reference evidence="12" key="1">
    <citation type="submission" date="2019-05" db="EMBL/GenBank/DDBJ databases">
        <authorList>
            <person name="Piombo E."/>
        </authorList>
    </citation>
    <scope>NUCLEOTIDE SEQUENCE</scope>
    <source>
        <strain evidence="12">C2S</strain>
    </source>
</reference>
<dbReference type="PANTHER" id="PTHR42813:SF1">
    <property type="entry name" value="DEHYDROGENASE, PUTATIVE (AFU_ORTHOLOGUE AFUA_5G03930)-RELATED"/>
    <property type="match status" value="1"/>
</dbReference>